<evidence type="ECO:0000313" key="2">
    <source>
        <dbReference type="EMBL" id="DAZ94762.1"/>
    </source>
</evidence>
<evidence type="ECO:0000313" key="3">
    <source>
        <dbReference type="Proteomes" id="UP001146120"/>
    </source>
</evidence>
<feature type="transmembrane region" description="Helical" evidence="1">
    <location>
        <begin position="777"/>
        <end position="799"/>
    </location>
</feature>
<feature type="transmembrane region" description="Helical" evidence="1">
    <location>
        <begin position="826"/>
        <end position="846"/>
    </location>
</feature>
<proteinExistence type="predicted"/>
<reference evidence="2" key="2">
    <citation type="journal article" date="2023" name="Microbiol Resour">
        <title>Decontamination and Annotation of the Draft Genome Sequence of the Oomycete Lagenidium giganteum ARSEF 373.</title>
        <authorList>
            <person name="Morgan W.R."/>
            <person name="Tartar A."/>
        </authorList>
    </citation>
    <scope>NUCLEOTIDE SEQUENCE</scope>
    <source>
        <strain evidence="2">ARSEF 373</strain>
    </source>
</reference>
<comment type="caution">
    <text evidence="2">The sequence shown here is derived from an EMBL/GenBank/DDBJ whole genome shotgun (WGS) entry which is preliminary data.</text>
</comment>
<gene>
    <name evidence="2" type="ORF">N0F65_011326</name>
</gene>
<sequence length="968" mass="109973">MTTTQEESHPNVAPDKHAAIKKKLTFSAIVVIVLTQTLWAVAIPIKNVAVMPYPKIVADSQTLGYDKYNASRGSSKGVVRTIPGKEAFQVVKDVINLSLNISQLRRFFEGKGDFAFDEIGTFLTTEQHQLFAKFYALAFQASEMLAMGTIKRSQSIYVYRKNKKDYWKMELTCSRHGVIQGMTCTNNHGDICDDGDWGDWTMTNGTGWQNKVSLMGFITAAHTYMRSLFAKKDWSDAYDSYRPWDLSVESDPKSLNHTGFGIISSTVWDNRVMLDWAELNFTKVESCMGLEYAMGSFHAPVFAARLVEQAVINNKLYNAVPVIKIMHPFDDVWEDMFKHDILLTSGAGVQVFENDQKTFVGASMTRSTQSVTNLKLNRPMTGAMIMGNAPRHLEYLTYYRDWFYSYLNVTVEGDTIVSDWRQLGAYYAGFNGFKFDFTHNTMGVFRLSERTKAEGTGYAHDWFEQEKIIAAWYRNHEVNDPNSLITMASALWGTDYTPPSQGYCFEGWYRKLAQVAWIMALRLQPVMSHLVYMSMEDPDPPVTWFAKQMMANAFSGENIGGIRVSFPVTETTVPPVSGSAWPLVPLLNAFREQLGEEALLTVFMSEMNITFLDLIEVEQGDLMFHDAVHCRFGRVSMGVSQLDDKSTAWNKLYPKVREMVNSTIHRVNAIHQQLNNASVPVNIPHEYLNYSKKSNTFKYLGPPVYWTHQPLGVGLLRLSVKTCPSDTDLQQLRDSLVCYNTLETRFLNVSTRCWAEPSSTQEISETIDAQGLRTLRVIMWSLGLVLNLLGAVVSIRFFIKIIKLWFHHRFSDMGFTLALNMDIQGVGLISLDAVVIMAFSCLPLILSYHLPNDSRFMLDQHDKPNAVFAEFMVLLSLTWFVRLGIELAVEVVHLKYYNWWFNLLASRVRVGTLILVLLIRLAFKTDVINYDQGLTKLIVSCVVSVVLGFISVVVSVVFDRENENRKTC</sequence>
<feature type="transmembrane region" description="Helical" evidence="1">
    <location>
        <begin position="24"/>
        <end position="45"/>
    </location>
</feature>
<protein>
    <submittedName>
        <fullName evidence="2">Uncharacterized protein</fullName>
    </submittedName>
</protein>
<feature type="transmembrane region" description="Helical" evidence="1">
    <location>
        <begin position="897"/>
        <end position="923"/>
    </location>
</feature>
<name>A0AAV2YIF3_9STRA</name>
<dbReference type="AlphaFoldDB" id="A0AAV2YIF3"/>
<reference evidence="2" key="1">
    <citation type="submission" date="2022-11" db="EMBL/GenBank/DDBJ databases">
        <authorList>
            <person name="Morgan W.R."/>
            <person name="Tartar A."/>
        </authorList>
    </citation>
    <scope>NUCLEOTIDE SEQUENCE</scope>
    <source>
        <strain evidence="2">ARSEF 373</strain>
    </source>
</reference>
<dbReference type="EMBL" id="DAKRPA010000234">
    <property type="protein sequence ID" value="DAZ94762.1"/>
    <property type="molecule type" value="Genomic_DNA"/>
</dbReference>
<keyword evidence="1" id="KW-1133">Transmembrane helix</keyword>
<dbReference type="Proteomes" id="UP001146120">
    <property type="component" value="Unassembled WGS sequence"/>
</dbReference>
<keyword evidence="3" id="KW-1185">Reference proteome</keyword>
<keyword evidence="1" id="KW-0472">Membrane</keyword>
<accession>A0AAV2YIF3</accession>
<feature type="transmembrane region" description="Helical" evidence="1">
    <location>
        <begin position="935"/>
        <end position="958"/>
    </location>
</feature>
<organism evidence="2 3">
    <name type="scientific">Lagenidium giganteum</name>
    <dbReference type="NCBI Taxonomy" id="4803"/>
    <lineage>
        <taxon>Eukaryota</taxon>
        <taxon>Sar</taxon>
        <taxon>Stramenopiles</taxon>
        <taxon>Oomycota</taxon>
        <taxon>Peronosporomycetes</taxon>
        <taxon>Pythiales</taxon>
        <taxon>Pythiaceae</taxon>
    </lineage>
</organism>
<feature type="transmembrane region" description="Helical" evidence="1">
    <location>
        <begin position="866"/>
        <end position="885"/>
    </location>
</feature>
<keyword evidence="1" id="KW-0812">Transmembrane</keyword>
<evidence type="ECO:0000256" key="1">
    <source>
        <dbReference type="SAM" id="Phobius"/>
    </source>
</evidence>